<dbReference type="KEGG" id="vg:77952048"/>
<protein>
    <submittedName>
        <fullName evidence="1">Uncharacterized protein</fullName>
    </submittedName>
</protein>
<accession>A0AAE7XG27</accession>
<sequence length="70" mass="8194">MIGYYNVRLGRLDRINGPATYPFPTRKAAIKFATNHSRMSPQRVIIVRDPDGRIVKRFGRKQNLKRKVRP</sequence>
<gene>
    <name evidence="1" type="primary">80</name>
    <name evidence="1" type="ORF">SEA_CHISANAKITSUNE_80</name>
</gene>
<dbReference type="EMBL" id="MZ820089">
    <property type="protein sequence ID" value="QZE10846.1"/>
    <property type="molecule type" value="Genomic_DNA"/>
</dbReference>
<reference evidence="1 2" key="1">
    <citation type="submission" date="2021-08" db="EMBL/GenBank/DDBJ databases">
        <authorList>
            <person name="Abebe M.A."/>
            <person name="Anderson J.Z."/>
            <person name="Burris R."/>
            <person name="Durrani M."/>
            <person name="Fetterly M.N."/>
            <person name="Fowler R.A."/>
            <person name="Friedman A."/>
            <person name="Khuong T.M."/>
            <person name="Konnor C.A."/>
            <person name="Madden B.G."/>
            <person name="Makula M.N."/>
            <person name="McTigue K."/>
            <person name="Morgan A.R."/>
            <person name="Qureshi S.I."/>
            <person name="Rainey M."/>
            <person name="Scherer A.E."/>
            <person name="Singer L."/>
            <person name="Thakar S.M."/>
            <person name="Truong P."/>
            <person name="Zaeean M.H."/>
            <person name="Balish M.F."/>
            <person name="Garlena R.A."/>
            <person name="Russell D.A."/>
            <person name="Jacobs-Sera D."/>
            <person name="Hatfull G.F."/>
        </authorList>
    </citation>
    <scope>NUCLEOTIDE SEQUENCE [LARGE SCALE GENOMIC DNA]</scope>
</reference>
<dbReference type="Proteomes" id="UP000827561">
    <property type="component" value="Segment"/>
</dbReference>
<dbReference type="GeneID" id="77952048"/>
<dbReference type="RefSeq" id="YP_010675727.1">
    <property type="nucleotide sequence ID" value="NC_071006.1"/>
</dbReference>
<organism evidence="1 2">
    <name type="scientific">Gordonia phage ChisanaKitsune</name>
    <dbReference type="NCBI Taxonomy" id="2871538"/>
    <lineage>
        <taxon>Viruses</taxon>
        <taxon>Duplodnaviria</taxon>
        <taxon>Heunggongvirae</taxon>
        <taxon>Uroviricota</taxon>
        <taxon>Caudoviricetes</taxon>
        <taxon>Chidieberevirus</taxon>
        <taxon>Chidieberevirus chisanakitsune</taxon>
    </lineage>
</organism>
<evidence type="ECO:0000313" key="1">
    <source>
        <dbReference type="EMBL" id="QZE10846.1"/>
    </source>
</evidence>
<name>A0AAE7XG27_9CAUD</name>
<proteinExistence type="predicted"/>
<keyword evidence="2" id="KW-1185">Reference proteome</keyword>
<evidence type="ECO:0000313" key="2">
    <source>
        <dbReference type="Proteomes" id="UP000827561"/>
    </source>
</evidence>